<evidence type="ECO:0000256" key="1">
    <source>
        <dbReference type="SAM" id="MobiDB-lite"/>
    </source>
</evidence>
<dbReference type="EMBL" id="KK914549">
    <property type="protein sequence ID" value="KDP33250.1"/>
    <property type="molecule type" value="Genomic_DNA"/>
</dbReference>
<evidence type="ECO:0000313" key="2">
    <source>
        <dbReference type="EMBL" id="KDP33250.1"/>
    </source>
</evidence>
<accession>A0A067KLW3</accession>
<organism evidence="2 3">
    <name type="scientific">Jatropha curcas</name>
    <name type="common">Barbados nut</name>
    <dbReference type="NCBI Taxonomy" id="180498"/>
    <lineage>
        <taxon>Eukaryota</taxon>
        <taxon>Viridiplantae</taxon>
        <taxon>Streptophyta</taxon>
        <taxon>Embryophyta</taxon>
        <taxon>Tracheophyta</taxon>
        <taxon>Spermatophyta</taxon>
        <taxon>Magnoliopsida</taxon>
        <taxon>eudicotyledons</taxon>
        <taxon>Gunneridae</taxon>
        <taxon>Pentapetalae</taxon>
        <taxon>rosids</taxon>
        <taxon>fabids</taxon>
        <taxon>Malpighiales</taxon>
        <taxon>Euphorbiaceae</taxon>
        <taxon>Crotonoideae</taxon>
        <taxon>Jatropheae</taxon>
        <taxon>Jatropha</taxon>
    </lineage>
</organism>
<dbReference type="Proteomes" id="UP000027138">
    <property type="component" value="Unassembled WGS sequence"/>
</dbReference>
<proteinExistence type="predicted"/>
<sequence>MFQQLSTGSDSPIKPSSSKPPAVSSDKSSSKLSLKGKVKWADMASSSSSTSSSSLVSSEDSNDDILQSIIVKSKTDKKEKGKAK</sequence>
<protein>
    <submittedName>
        <fullName evidence="2">Uncharacterized protein</fullName>
    </submittedName>
</protein>
<keyword evidence="3" id="KW-1185">Reference proteome</keyword>
<reference evidence="2 3" key="1">
    <citation type="journal article" date="2014" name="PLoS ONE">
        <title>Global Analysis of Gene Expression Profiles in Physic Nut (Jatropha curcas L.) Seedlings Exposed to Salt Stress.</title>
        <authorList>
            <person name="Zhang L."/>
            <person name="Zhang C."/>
            <person name="Wu P."/>
            <person name="Chen Y."/>
            <person name="Li M."/>
            <person name="Jiang H."/>
            <person name="Wu G."/>
        </authorList>
    </citation>
    <scope>NUCLEOTIDE SEQUENCE [LARGE SCALE GENOMIC DNA]</scope>
    <source>
        <strain evidence="3">cv. GZQX0401</strain>
        <tissue evidence="2">Young leaves</tissue>
    </source>
</reference>
<feature type="region of interest" description="Disordered" evidence="1">
    <location>
        <begin position="1"/>
        <end position="84"/>
    </location>
</feature>
<gene>
    <name evidence="2" type="ORF">JCGZ_13090</name>
</gene>
<dbReference type="AlphaFoldDB" id="A0A067KLW3"/>
<feature type="compositionally biased region" description="Low complexity" evidence="1">
    <location>
        <begin position="1"/>
        <end position="35"/>
    </location>
</feature>
<feature type="compositionally biased region" description="Low complexity" evidence="1">
    <location>
        <begin position="45"/>
        <end position="59"/>
    </location>
</feature>
<evidence type="ECO:0000313" key="3">
    <source>
        <dbReference type="Proteomes" id="UP000027138"/>
    </source>
</evidence>
<name>A0A067KLW3_JATCU</name>